<dbReference type="EMBL" id="QRWX01000001">
    <property type="protein sequence ID" value="RGT58032.1"/>
    <property type="molecule type" value="Genomic_DNA"/>
</dbReference>
<feature type="transmembrane region" description="Helical" evidence="15">
    <location>
        <begin position="21"/>
        <end position="40"/>
    </location>
</feature>
<keyword evidence="6" id="KW-0808">Transferase</keyword>
<evidence type="ECO:0000256" key="14">
    <source>
        <dbReference type="SAM" id="Coils"/>
    </source>
</evidence>
<feature type="transmembrane region" description="Helical" evidence="15">
    <location>
        <begin position="175"/>
        <end position="200"/>
    </location>
</feature>
<dbReference type="SUPFAM" id="SSF47384">
    <property type="entry name" value="Homodimeric domain of signal transducing histidine kinase"/>
    <property type="match status" value="1"/>
</dbReference>
<evidence type="ECO:0000256" key="4">
    <source>
        <dbReference type="ARBA" id="ARBA00022475"/>
    </source>
</evidence>
<keyword evidence="7 15" id="KW-0812">Transmembrane</keyword>
<evidence type="ECO:0000256" key="11">
    <source>
        <dbReference type="ARBA" id="ARBA00022989"/>
    </source>
</evidence>
<dbReference type="Pfam" id="PF00512">
    <property type="entry name" value="HisKA"/>
    <property type="match status" value="1"/>
</dbReference>
<evidence type="ECO:0000313" key="19">
    <source>
        <dbReference type="Proteomes" id="UP000284731"/>
    </source>
</evidence>
<reference evidence="18 19" key="1">
    <citation type="submission" date="2018-08" db="EMBL/GenBank/DDBJ databases">
        <title>A genome reference for cultivated species of the human gut microbiota.</title>
        <authorList>
            <person name="Zou Y."/>
            <person name="Xue W."/>
            <person name="Luo G."/>
        </authorList>
    </citation>
    <scope>NUCLEOTIDE SEQUENCE [LARGE SCALE GENOMIC DNA]</scope>
    <source>
        <strain evidence="18 19">AF18-46</strain>
    </source>
</reference>
<dbReference type="PROSITE" id="PS50885">
    <property type="entry name" value="HAMP"/>
    <property type="match status" value="1"/>
</dbReference>
<dbReference type="Gene3D" id="1.10.287.130">
    <property type="match status" value="1"/>
</dbReference>
<comment type="catalytic activity">
    <reaction evidence="1">
        <text>ATP + protein L-histidine = ADP + protein N-phospho-L-histidine.</text>
        <dbReference type="EC" id="2.7.13.3"/>
    </reaction>
</comment>
<dbReference type="GO" id="GO:0005524">
    <property type="term" value="F:ATP binding"/>
    <property type="evidence" value="ECO:0007669"/>
    <property type="project" value="UniProtKB-KW"/>
</dbReference>
<evidence type="ECO:0000256" key="1">
    <source>
        <dbReference type="ARBA" id="ARBA00000085"/>
    </source>
</evidence>
<dbReference type="SMART" id="SM00388">
    <property type="entry name" value="HisKA"/>
    <property type="match status" value="1"/>
</dbReference>
<protein>
    <recommendedName>
        <fullName evidence="3">histidine kinase</fullName>
        <ecNumber evidence="3">2.7.13.3</ecNumber>
    </recommendedName>
</protein>
<accession>A0A412PIQ8</accession>
<keyword evidence="4" id="KW-1003">Cell membrane</keyword>
<evidence type="ECO:0000256" key="5">
    <source>
        <dbReference type="ARBA" id="ARBA00022553"/>
    </source>
</evidence>
<dbReference type="Proteomes" id="UP000284731">
    <property type="component" value="Unassembled WGS sequence"/>
</dbReference>
<dbReference type="InterPro" id="IPR036097">
    <property type="entry name" value="HisK_dim/P_sf"/>
</dbReference>
<dbReference type="InterPro" id="IPR036890">
    <property type="entry name" value="HATPase_C_sf"/>
</dbReference>
<dbReference type="AlphaFoldDB" id="A0A412PIQ8"/>
<dbReference type="PANTHER" id="PTHR45528">
    <property type="entry name" value="SENSOR HISTIDINE KINASE CPXA"/>
    <property type="match status" value="1"/>
</dbReference>
<keyword evidence="9 18" id="KW-0418">Kinase</keyword>
<evidence type="ECO:0000256" key="3">
    <source>
        <dbReference type="ARBA" id="ARBA00012438"/>
    </source>
</evidence>
<dbReference type="Gene3D" id="3.30.565.10">
    <property type="entry name" value="Histidine kinase-like ATPase, C-terminal domain"/>
    <property type="match status" value="1"/>
</dbReference>
<keyword evidence="12" id="KW-0902">Two-component regulatory system</keyword>
<evidence type="ECO:0000256" key="10">
    <source>
        <dbReference type="ARBA" id="ARBA00022840"/>
    </source>
</evidence>
<evidence type="ECO:0000256" key="15">
    <source>
        <dbReference type="SAM" id="Phobius"/>
    </source>
</evidence>
<dbReference type="GO" id="GO:0005886">
    <property type="term" value="C:plasma membrane"/>
    <property type="evidence" value="ECO:0007669"/>
    <property type="project" value="UniProtKB-SubCell"/>
</dbReference>
<dbReference type="InterPro" id="IPR003660">
    <property type="entry name" value="HAMP_dom"/>
</dbReference>
<dbReference type="GO" id="GO:0000155">
    <property type="term" value="F:phosphorelay sensor kinase activity"/>
    <property type="evidence" value="ECO:0007669"/>
    <property type="project" value="InterPro"/>
</dbReference>
<feature type="domain" description="Histidine kinase" evidence="16">
    <location>
        <begin position="253"/>
        <end position="455"/>
    </location>
</feature>
<dbReference type="PANTHER" id="PTHR45528:SF1">
    <property type="entry name" value="SENSOR HISTIDINE KINASE CPXA"/>
    <property type="match status" value="1"/>
</dbReference>
<dbReference type="CDD" id="cd00082">
    <property type="entry name" value="HisKA"/>
    <property type="match status" value="1"/>
</dbReference>
<comment type="subcellular location">
    <subcellularLocation>
        <location evidence="2">Cell membrane</location>
        <topology evidence="2">Multi-pass membrane protein</topology>
    </subcellularLocation>
</comment>
<evidence type="ECO:0000313" key="18">
    <source>
        <dbReference type="EMBL" id="RGT58032.1"/>
    </source>
</evidence>
<comment type="caution">
    <text evidence="18">The sequence shown here is derived from an EMBL/GenBank/DDBJ whole genome shotgun (WGS) entry which is preliminary data.</text>
</comment>
<keyword evidence="13 15" id="KW-0472">Membrane</keyword>
<evidence type="ECO:0000256" key="6">
    <source>
        <dbReference type="ARBA" id="ARBA00022679"/>
    </source>
</evidence>
<dbReference type="Pfam" id="PF02518">
    <property type="entry name" value="HATPase_c"/>
    <property type="match status" value="1"/>
</dbReference>
<evidence type="ECO:0000256" key="2">
    <source>
        <dbReference type="ARBA" id="ARBA00004651"/>
    </source>
</evidence>
<dbReference type="SUPFAM" id="SSF55874">
    <property type="entry name" value="ATPase domain of HSP90 chaperone/DNA topoisomerase II/histidine kinase"/>
    <property type="match status" value="1"/>
</dbReference>
<name>A0A412PIQ8_9FIRM</name>
<feature type="domain" description="HAMP" evidence="17">
    <location>
        <begin position="194"/>
        <end position="245"/>
    </location>
</feature>
<evidence type="ECO:0000256" key="13">
    <source>
        <dbReference type="ARBA" id="ARBA00023136"/>
    </source>
</evidence>
<dbReference type="InterPro" id="IPR050398">
    <property type="entry name" value="HssS/ArlS-like"/>
</dbReference>
<evidence type="ECO:0000259" key="16">
    <source>
        <dbReference type="PROSITE" id="PS50109"/>
    </source>
</evidence>
<keyword evidence="11 15" id="KW-1133">Transmembrane helix</keyword>
<keyword evidence="5" id="KW-0597">Phosphoprotein</keyword>
<keyword evidence="14" id="KW-0175">Coiled coil</keyword>
<gene>
    <name evidence="18" type="ORF">DWX20_03015</name>
</gene>
<dbReference type="InterPro" id="IPR003594">
    <property type="entry name" value="HATPase_dom"/>
</dbReference>
<evidence type="ECO:0000256" key="8">
    <source>
        <dbReference type="ARBA" id="ARBA00022741"/>
    </source>
</evidence>
<dbReference type="PROSITE" id="PS50109">
    <property type="entry name" value="HIS_KIN"/>
    <property type="match status" value="1"/>
</dbReference>
<evidence type="ECO:0000256" key="12">
    <source>
        <dbReference type="ARBA" id="ARBA00023012"/>
    </source>
</evidence>
<sequence length="467" mass="53626">MKRIRMWLRELSLSQQLLSMVFLFIMIFAMFVIIFLSPSIERFTEAEMYNRLHSAQESLILYADQNPGQSLDFVQSDGAISAYLFDHEKNTFTVIYGSKMDQTLKERLKTNANVPYSGTMDSYYIPEAQLDGTNAPGDNIVLYSRTLLNDGRELITVMSNAAQQRLRDSLINGVVLLNVSFVIGFMVVLLIWVTTLILPLSQIKYYIAKIKNEEDAELLVQRNDEIGEVADALRDMNAQLKKQNREKEEMIQNISHDLKTPIATIKSYGESIKDGIYPYETLEKSVDVIIEHANRLEKKVKSLIILNKMDYLKDTVEEGNHLNMNKIIDKALLSLKVVRPEISFICELDEEVCFHGEEEPWRIVVENLIDNSLRYAKSYIKVTLQEDELCVINDGKNISKDRLSTLFHRYEKGTDGQFGLGLSIVHRVVTTYGYRVAAENLTEGVCFRIWHDAKKQKTKKTNENHPA</sequence>
<dbReference type="InterPro" id="IPR003661">
    <property type="entry name" value="HisK_dim/P_dom"/>
</dbReference>
<evidence type="ECO:0000256" key="9">
    <source>
        <dbReference type="ARBA" id="ARBA00022777"/>
    </source>
</evidence>
<organism evidence="18 19">
    <name type="scientific">Solobacterium moorei</name>
    <dbReference type="NCBI Taxonomy" id="102148"/>
    <lineage>
        <taxon>Bacteria</taxon>
        <taxon>Bacillati</taxon>
        <taxon>Bacillota</taxon>
        <taxon>Erysipelotrichia</taxon>
        <taxon>Erysipelotrichales</taxon>
        <taxon>Erysipelotrichaceae</taxon>
        <taxon>Solobacterium</taxon>
    </lineage>
</organism>
<dbReference type="InterPro" id="IPR005467">
    <property type="entry name" value="His_kinase_dom"/>
</dbReference>
<keyword evidence="10" id="KW-0067">ATP-binding</keyword>
<dbReference type="SMART" id="SM00387">
    <property type="entry name" value="HATPase_c"/>
    <property type="match status" value="1"/>
</dbReference>
<proteinExistence type="predicted"/>
<evidence type="ECO:0000259" key="17">
    <source>
        <dbReference type="PROSITE" id="PS50885"/>
    </source>
</evidence>
<keyword evidence="8" id="KW-0547">Nucleotide-binding</keyword>
<dbReference type="EC" id="2.7.13.3" evidence="3"/>
<evidence type="ECO:0000256" key="7">
    <source>
        <dbReference type="ARBA" id="ARBA00022692"/>
    </source>
</evidence>
<feature type="coiled-coil region" evidence="14">
    <location>
        <begin position="226"/>
        <end position="299"/>
    </location>
</feature>